<dbReference type="SUPFAM" id="SSF53098">
    <property type="entry name" value="Ribonuclease H-like"/>
    <property type="match status" value="1"/>
</dbReference>
<dbReference type="EMBL" id="BKCJ010305992">
    <property type="protein sequence ID" value="GEZ65537.1"/>
    <property type="molecule type" value="Genomic_DNA"/>
</dbReference>
<evidence type="ECO:0000313" key="2">
    <source>
        <dbReference type="EMBL" id="GEZ65537.1"/>
    </source>
</evidence>
<reference evidence="2" key="1">
    <citation type="journal article" date="2019" name="Sci. Rep.">
        <title>Draft genome of Tanacetum cinerariifolium, the natural source of mosquito coil.</title>
        <authorList>
            <person name="Yamashiro T."/>
            <person name="Shiraishi A."/>
            <person name="Satake H."/>
            <person name="Nakayama K."/>
        </authorList>
    </citation>
    <scope>NUCLEOTIDE SEQUENCE</scope>
</reference>
<dbReference type="PROSITE" id="PS50994">
    <property type="entry name" value="INTEGRASE"/>
    <property type="match status" value="1"/>
</dbReference>
<dbReference type="InterPro" id="IPR001584">
    <property type="entry name" value="Integrase_cat-core"/>
</dbReference>
<accession>A0A699IRJ0</accession>
<feature type="domain" description="Integrase catalytic" evidence="1">
    <location>
        <begin position="140"/>
        <end position="237"/>
    </location>
</feature>
<dbReference type="GO" id="GO:0003676">
    <property type="term" value="F:nucleic acid binding"/>
    <property type="evidence" value="ECO:0007669"/>
    <property type="project" value="InterPro"/>
</dbReference>
<dbReference type="GO" id="GO:0015074">
    <property type="term" value="P:DNA integration"/>
    <property type="evidence" value="ECO:0007669"/>
    <property type="project" value="InterPro"/>
</dbReference>
<dbReference type="InterPro" id="IPR012337">
    <property type="entry name" value="RNaseH-like_sf"/>
</dbReference>
<name>A0A699IRJ0_TANCI</name>
<gene>
    <name evidence="2" type="ORF">Tci_537510</name>
</gene>
<dbReference type="InterPro" id="IPR039537">
    <property type="entry name" value="Retrotran_Ty1/copia-like"/>
</dbReference>
<sequence>EEFVNEPIVSEPTLKKHVVETSEAKASADKPKVVRKNFCSPLIKDWISDSKDEAESKPMIEKKTVKPSFAKIEFVKSKEQRNPQQDLQDKGVINSGCSRHMTGNMSYLTNYEEIYEGYVAFRGNLKGGKIIENLVDHNLKVIRCDNQTEFKNREMNQFCEMKAIMRQYSVARTPQQKGVAKRRNRTLIEAARTMLADSKLLTTFWAKAVNTACYVQNRVLVVKPHNKTPYELVHGKTPALSFMRPFGCHDTIHNTKDHLGKFNGCGPDWLFDIDALTRIMNYEPIVVGTQSNNFAGSKANDNAVNIAGANTNNELPFDSKMPALEDISKFNFSSDHEDDDEMDDMNNLDKKIEVSPNTTTIIHKNHPLDQVIRDLH</sequence>
<protein>
    <submittedName>
        <fullName evidence="2">Ribonuclease H-like domain-containing protein</fullName>
    </submittedName>
</protein>
<comment type="caution">
    <text evidence="2">The sequence shown here is derived from an EMBL/GenBank/DDBJ whole genome shotgun (WGS) entry which is preliminary data.</text>
</comment>
<dbReference type="PANTHER" id="PTHR42648">
    <property type="entry name" value="TRANSPOSASE, PUTATIVE-RELATED"/>
    <property type="match status" value="1"/>
</dbReference>
<dbReference type="AlphaFoldDB" id="A0A699IRJ0"/>
<dbReference type="Gene3D" id="3.30.420.10">
    <property type="entry name" value="Ribonuclease H-like superfamily/Ribonuclease H"/>
    <property type="match status" value="1"/>
</dbReference>
<proteinExistence type="predicted"/>
<dbReference type="InterPro" id="IPR036397">
    <property type="entry name" value="RNaseH_sf"/>
</dbReference>
<organism evidence="2">
    <name type="scientific">Tanacetum cinerariifolium</name>
    <name type="common">Dalmatian daisy</name>
    <name type="synonym">Chrysanthemum cinerariifolium</name>
    <dbReference type="NCBI Taxonomy" id="118510"/>
    <lineage>
        <taxon>Eukaryota</taxon>
        <taxon>Viridiplantae</taxon>
        <taxon>Streptophyta</taxon>
        <taxon>Embryophyta</taxon>
        <taxon>Tracheophyta</taxon>
        <taxon>Spermatophyta</taxon>
        <taxon>Magnoliopsida</taxon>
        <taxon>eudicotyledons</taxon>
        <taxon>Gunneridae</taxon>
        <taxon>Pentapetalae</taxon>
        <taxon>asterids</taxon>
        <taxon>campanulids</taxon>
        <taxon>Asterales</taxon>
        <taxon>Asteraceae</taxon>
        <taxon>Asteroideae</taxon>
        <taxon>Anthemideae</taxon>
        <taxon>Anthemidinae</taxon>
        <taxon>Tanacetum</taxon>
    </lineage>
</organism>
<dbReference type="PANTHER" id="PTHR42648:SF32">
    <property type="entry name" value="RIBONUCLEASE H-LIKE DOMAIN, GAG-PRE-INTEGRASE DOMAIN PROTEIN-RELATED"/>
    <property type="match status" value="1"/>
</dbReference>
<evidence type="ECO:0000259" key="1">
    <source>
        <dbReference type="PROSITE" id="PS50994"/>
    </source>
</evidence>
<feature type="non-terminal residue" evidence="2">
    <location>
        <position position="1"/>
    </location>
</feature>